<keyword evidence="3" id="KW-1185">Reference proteome</keyword>
<reference evidence="2" key="1">
    <citation type="submission" date="2021-01" db="EMBL/GenBank/DDBJ databases">
        <authorList>
            <consortium name="Genoscope - CEA"/>
            <person name="William W."/>
        </authorList>
    </citation>
    <scope>NUCLEOTIDE SEQUENCE</scope>
</reference>
<evidence type="ECO:0000313" key="2">
    <source>
        <dbReference type="EMBL" id="CAD8112457.1"/>
    </source>
</evidence>
<comment type="caution">
    <text evidence="2">The sequence shown here is derived from an EMBL/GenBank/DDBJ whole genome shotgun (WGS) entry which is preliminary data.</text>
</comment>
<gene>
    <name evidence="2" type="ORF">PSON_ATCC_30995.1.T1010004</name>
</gene>
<feature type="coiled-coil region" evidence="1">
    <location>
        <begin position="322"/>
        <end position="349"/>
    </location>
</feature>
<sequence>MQILNYIHDLLHKQFIINYITLQLIVVQNKILQSTDNNQRNFSAQKITDILLQSLTNLLERIYPIQKRSEMIDIFDLDIAFKCFSSIFQKENFKDQKNIRIIQKNQMYNKYGMQEQLNKQQMILEWLNEKKIFKYYMLIQNSLNFLFKEKIIWIPNLKEIQDSLEKAEYEHKLAIYKLFKDFSNCLEKEWLEYLTDEICNRDLKQVSKDELDLLLDIAKSNHRFKEDYWNVLKMDILIKHYLNFILAQNIEQVLYLYYGNYQFVNFRVVKKKIQFLNGLVHYQIKMESFNCLKLYFLQLNMQVLDLMLYGKQYQNQLAIEYFHSFKTNIEKLQNKLQEKKNQIKNYLDSEINEVGNFKSQMLYLKEKNYQFKFNMKLVNKEDLQYNIININIQQKQMIIYIFNPIKEGYKSQSVGFLPLFLFFCLKIFSKSSTNLIFYPHNYLFLLTLLSPIPISYQLLRTKAEWLNQWPFHIIIICFPFLLFKAPNNLREYSLISIKPIKRLHQFIVLQHHSFQHSNKLLIEVFGIAQESLEYISNFWFQFIIQFLNLYNDNQTIVELRFAISNVIKLEWDAIGLNCLKGDIKFTENGKMKKG</sequence>
<protein>
    <submittedName>
        <fullName evidence="2">Uncharacterized protein</fullName>
    </submittedName>
</protein>
<keyword evidence="1" id="KW-0175">Coiled coil</keyword>
<accession>A0A8S1QBS6</accession>
<dbReference type="Proteomes" id="UP000692954">
    <property type="component" value="Unassembled WGS sequence"/>
</dbReference>
<evidence type="ECO:0000313" key="3">
    <source>
        <dbReference type="Proteomes" id="UP000692954"/>
    </source>
</evidence>
<proteinExistence type="predicted"/>
<dbReference type="AlphaFoldDB" id="A0A8S1QBS6"/>
<dbReference type="EMBL" id="CAJJDN010000101">
    <property type="protein sequence ID" value="CAD8112457.1"/>
    <property type="molecule type" value="Genomic_DNA"/>
</dbReference>
<name>A0A8S1QBS6_9CILI</name>
<evidence type="ECO:0000256" key="1">
    <source>
        <dbReference type="SAM" id="Coils"/>
    </source>
</evidence>
<organism evidence="2 3">
    <name type="scientific">Paramecium sonneborni</name>
    <dbReference type="NCBI Taxonomy" id="65129"/>
    <lineage>
        <taxon>Eukaryota</taxon>
        <taxon>Sar</taxon>
        <taxon>Alveolata</taxon>
        <taxon>Ciliophora</taxon>
        <taxon>Intramacronucleata</taxon>
        <taxon>Oligohymenophorea</taxon>
        <taxon>Peniculida</taxon>
        <taxon>Parameciidae</taxon>
        <taxon>Paramecium</taxon>
    </lineage>
</organism>